<keyword evidence="7" id="KW-1185">Reference proteome</keyword>
<dbReference type="Gene3D" id="3.20.20.140">
    <property type="entry name" value="Metal-dependent hydrolases"/>
    <property type="match status" value="1"/>
</dbReference>
<proteinExistence type="inferred from homology"/>
<dbReference type="GO" id="GO:0004157">
    <property type="term" value="F:dihydropyrimidinase activity"/>
    <property type="evidence" value="ECO:0007669"/>
    <property type="project" value="UniProtKB-EC"/>
</dbReference>
<evidence type="ECO:0000259" key="5">
    <source>
        <dbReference type="Pfam" id="PF01979"/>
    </source>
</evidence>
<comment type="similarity">
    <text evidence="2">Belongs to the metallo-dependent hydrolases superfamily. Hydantoinase/dihydropyrimidinase family.</text>
</comment>
<dbReference type="Gene3D" id="2.30.40.10">
    <property type="entry name" value="Urease, subunit C, domain 1"/>
    <property type="match status" value="1"/>
</dbReference>
<accession>A0AA35TYN9</accession>
<comment type="catalytic activity">
    <reaction evidence="3">
        <text>5,6-dihydrouracil + H2O = 3-(carbamoylamino)propanoate + H(+)</text>
        <dbReference type="Rhea" id="RHEA:16121"/>
        <dbReference type="ChEBI" id="CHEBI:11892"/>
        <dbReference type="ChEBI" id="CHEBI:15377"/>
        <dbReference type="ChEBI" id="CHEBI:15378"/>
        <dbReference type="ChEBI" id="CHEBI:15901"/>
        <dbReference type="EC" id="3.5.2.2"/>
    </reaction>
</comment>
<dbReference type="EC" id="3.5.2.2" evidence="4"/>
<sequence>MFDLLITGGTVVTPSEAAVLDIGVQDGRIAAIAAPGTLTDDATQTLDASGRIVTPGGIEPHAHAAANVRPGAHELVAGVPNAGPLEHSLGAIWGGTTTVVDFAPAPEGELVGGVHDFLSVWNGNTYADYSAHIIYSSRNSADSIARVGELIANDFPSVKIFTTNIRPPSDPPLTLTPIGRIDNGRLADLTAQLARNDGVLAVHAEDDELVMYNYLMARQRDNWDWYNAHLIHSKEVEDLAFRDVIRIAEQNGAGMYFVHVTGNDGVNAVAAARSRGLPVYGEVLTLALSFNCWQYREPDGMKYHTYPSLKYPEDGHDLWSGLLGNNLTFTATDSSFTTYVDKTAGRNVQDMRGGNIGIEIRMGVNYSEAVVKRGMPLTQYANITSTNAARLLGMYPRKGVIAPGSDADFAIIDPSFRKRLTMDDLHLRDYSPWEGWEVSGWPTTVILRGQGHG</sequence>
<dbReference type="PANTHER" id="PTHR11647:SF1">
    <property type="entry name" value="COLLAPSIN RESPONSE MEDIATOR PROTEIN"/>
    <property type="match status" value="1"/>
</dbReference>
<dbReference type="FunFam" id="3.20.20.140:FF:000174">
    <property type="entry name" value="Dihydropyrimidinase-related protein 2"/>
    <property type="match status" value="1"/>
</dbReference>
<dbReference type="InterPro" id="IPR032466">
    <property type="entry name" value="Metal_Hydrolase"/>
</dbReference>
<dbReference type="EMBL" id="CASHTH010004408">
    <property type="protein sequence ID" value="CAI8056940.1"/>
    <property type="molecule type" value="Genomic_DNA"/>
</dbReference>
<evidence type="ECO:0000256" key="4">
    <source>
        <dbReference type="ARBA" id="ARBA00039113"/>
    </source>
</evidence>
<dbReference type="Proteomes" id="UP001174909">
    <property type="component" value="Unassembled WGS sequence"/>
</dbReference>
<name>A0AA35TYN9_GEOBA</name>
<evidence type="ECO:0000313" key="7">
    <source>
        <dbReference type="Proteomes" id="UP001174909"/>
    </source>
</evidence>
<evidence type="ECO:0000313" key="6">
    <source>
        <dbReference type="EMBL" id="CAI8056940.1"/>
    </source>
</evidence>
<comment type="caution">
    <text evidence="6">The sequence shown here is derived from an EMBL/GenBank/DDBJ whole genome shotgun (WGS) entry which is preliminary data.</text>
</comment>
<gene>
    <name evidence="6" type="ORF">GBAR_LOCUS31016</name>
</gene>
<dbReference type="AlphaFoldDB" id="A0AA35TYN9"/>
<evidence type="ECO:0000256" key="2">
    <source>
        <dbReference type="ARBA" id="ARBA00008829"/>
    </source>
</evidence>
<feature type="domain" description="Amidohydrolase-related" evidence="5">
    <location>
        <begin position="331"/>
        <end position="450"/>
    </location>
</feature>
<comment type="cofactor">
    <cofactor evidence="1">
        <name>Zn(2+)</name>
        <dbReference type="ChEBI" id="CHEBI:29105"/>
    </cofactor>
</comment>
<evidence type="ECO:0000256" key="1">
    <source>
        <dbReference type="ARBA" id="ARBA00001947"/>
    </source>
</evidence>
<reference evidence="6" key="1">
    <citation type="submission" date="2023-03" db="EMBL/GenBank/DDBJ databases">
        <authorList>
            <person name="Steffen K."/>
            <person name="Cardenas P."/>
        </authorList>
    </citation>
    <scope>NUCLEOTIDE SEQUENCE</scope>
</reference>
<protein>
    <recommendedName>
        <fullName evidence="4">dihydropyrimidinase</fullName>
        <ecNumber evidence="4">3.5.2.2</ecNumber>
    </recommendedName>
</protein>
<dbReference type="InterPro" id="IPR050378">
    <property type="entry name" value="Metallo-dep_Hydrolases_sf"/>
</dbReference>
<dbReference type="GO" id="GO:0005829">
    <property type="term" value="C:cytosol"/>
    <property type="evidence" value="ECO:0007669"/>
    <property type="project" value="TreeGrafter"/>
</dbReference>
<dbReference type="SUPFAM" id="SSF51338">
    <property type="entry name" value="Composite domain of metallo-dependent hydrolases"/>
    <property type="match status" value="1"/>
</dbReference>
<dbReference type="InterPro" id="IPR006680">
    <property type="entry name" value="Amidohydro-rel"/>
</dbReference>
<evidence type="ECO:0000256" key="3">
    <source>
        <dbReference type="ARBA" id="ARBA00036696"/>
    </source>
</evidence>
<dbReference type="PANTHER" id="PTHR11647">
    <property type="entry name" value="HYDRANTOINASE/DIHYDROPYRIMIDINASE FAMILY MEMBER"/>
    <property type="match status" value="1"/>
</dbReference>
<dbReference type="InterPro" id="IPR011059">
    <property type="entry name" value="Metal-dep_hydrolase_composite"/>
</dbReference>
<dbReference type="SUPFAM" id="SSF51556">
    <property type="entry name" value="Metallo-dependent hydrolases"/>
    <property type="match status" value="1"/>
</dbReference>
<organism evidence="6 7">
    <name type="scientific">Geodia barretti</name>
    <name type="common">Barrett's horny sponge</name>
    <dbReference type="NCBI Taxonomy" id="519541"/>
    <lineage>
        <taxon>Eukaryota</taxon>
        <taxon>Metazoa</taxon>
        <taxon>Porifera</taxon>
        <taxon>Demospongiae</taxon>
        <taxon>Heteroscleromorpha</taxon>
        <taxon>Tetractinellida</taxon>
        <taxon>Astrophorina</taxon>
        <taxon>Geodiidae</taxon>
        <taxon>Geodia</taxon>
    </lineage>
</organism>
<dbReference type="Pfam" id="PF01979">
    <property type="entry name" value="Amidohydro_1"/>
    <property type="match status" value="1"/>
</dbReference>